<dbReference type="AlphaFoldDB" id="A0A8R1HXS5"/>
<evidence type="ECO:0000256" key="8">
    <source>
        <dbReference type="PROSITE-ProRule" id="PRU00134"/>
    </source>
</evidence>
<sequence>MYSVNSIGKTASELAAFVGHHECVAVINNHISVELIEEFLRPKINGEYVGGEEYPDELATFIHSLCGSHEVHPVKIIFRFSKYPDSITYKKKILYVIDRIFERQLRCKESNEIMSLKLWLILFFMRETAKYVESNPGKSPEEASLQYARMISAWNEGDVVRRPLDILLRNAVVAFPYKHSLFYDTLVKSLNKSPVGQRPSAYEYIVQSLFGQRIVAVCQFCSVCGHPGAKKRCPQCKLSYCSQECQKFDWPIHKKVCTSLNGNQELATGTNNMISMDDLQAQIAQIDV</sequence>
<dbReference type="InterPro" id="IPR007529">
    <property type="entry name" value="Znf_HIT"/>
</dbReference>
<keyword evidence="3" id="KW-0677">Repeat</keyword>
<evidence type="ECO:0000259" key="9">
    <source>
        <dbReference type="PROSITE" id="PS50865"/>
    </source>
</evidence>
<name>A0A8R1HXS5_CAEJA</name>
<evidence type="ECO:0000259" key="10">
    <source>
        <dbReference type="PROSITE" id="PS51083"/>
    </source>
</evidence>
<dbReference type="Gene3D" id="6.10.140.2220">
    <property type="match status" value="1"/>
</dbReference>
<comment type="subcellular location">
    <subcellularLocation>
        <location evidence="1">Cell projection</location>
    </subcellularLocation>
</comment>
<dbReference type="GO" id="GO:0042995">
    <property type="term" value="C:cell projection"/>
    <property type="evidence" value="ECO:0007669"/>
    <property type="project" value="UniProtKB-SubCell"/>
</dbReference>
<evidence type="ECO:0000256" key="6">
    <source>
        <dbReference type="ARBA" id="ARBA00023043"/>
    </source>
</evidence>
<dbReference type="PROSITE" id="PS50865">
    <property type="entry name" value="ZF_MYND_2"/>
    <property type="match status" value="1"/>
</dbReference>
<dbReference type="PANTHER" id="PTHR24150:SF8">
    <property type="entry name" value="ANKYRIN REPEAT AND MYND DOMAIN-CONTAINING PROTEIN 2"/>
    <property type="match status" value="1"/>
</dbReference>
<evidence type="ECO:0000256" key="3">
    <source>
        <dbReference type="ARBA" id="ARBA00022737"/>
    </source>
</evidence>
<evidence type="ECO:0008006" key="13">
    <source>
        <dbReference type="Google" id="ProtNLM"/>
    </source>
</evidence>
<evidence type="ECO:0000256" key="1">
    <source>
        <dbReference type="ARBA" id="ARBA00004316"/>
    </source>
</evidence>
<dbReference type="GO" id="GO:0008270">
    <property type="term" value="F:zinc ion binding"/>
    <property type="evidence" value="ECO:0007669"/>
    <property type="project" value="UniProtKB-UniRule"/>
</dbReference>
<keyword evidence="7" id="KW-0966">Cell projection</keyword>
<dbReference type="EnsemblMetazoa" id="CJA15058b.1">
    <property type="protein sequence ID" value="CJA15058b.1"/>
    <property type="gene ID" value="WBGene00134262"/>
</dbReference>
<dbReference type="Pfam" id="PF01753">
    <property type="entry name" value="zf-MYND"/>
    <property type="match status" value="1"/>
</dbReference>
<keyword evidence="2" id="KW-0479">Metal-binding</keyword>
<dbReference type="InterPro" id="IPR052452">
    <property type="entry name" value="Ankyrin-MYND_dom_contain_2"/>
</dbReference>
<dbReference type="PANTHER" id="PTHR24150">
    <property type="entry name" value="ANKYRIN REPEAT AND MYND DOMAIN-CONTAINING PROTEIN 2"/>
    <property type="match status" value="1"/>
</dbReference>
<dbReference type="SUPFAM" id="SSF144232">
    <property type="entry name" value="HIT/MYND zinc finger-like"/>
    <property type="match status" value="1"/>
</dbReference>
<dbReference type="InterPro" id="IPR002893">
    <property type="entry name" value="Znf_MYND"/>
</dbReference>
<organism evidence="11 12">
    <name type="scientific">Caenorhabditis japonica</name>
    <dbReference type="NCBI Taxonomy" id="281687"/>
    <lineage>
        <taxon>Eukaryota</taxon>
        <taxon>Metazoa</taxon>
        <taxon>Ecdysozoa</taxon>
        <taxon>Nematoda</taxon>
        <taxon>Chromadorea</taxon>
        <taxon>Rhabditida</taxon>
        <taxon>Rhabditina</taxon>
        <taxon>Rhabditomorpha</taxon>
        <taxon>Rhabditoidea</taxon>
        <taxon>Rhabditidae</taxon>
        <taxon>Peloderinae</taxon>
        <taxon>Caenorhabditis</taxon>
    </lineage>
</organism>
<feature type="domain" description="MYND-type" evidence="9">
    <location>
        <begin position="221"/>
        <end position="257"/>
    </location>
</feature>
<dbReference type="Proteomes" id="UP000005237">
    <property type="component" value="Unassembled WGS sequence"/>
</dbReference>
<reference evidence="12" key="1">
    <citation type="submission" date="2010-08" db="EMBL/GenBank/DDBJ databases">
        <authorList>
            <consortium name="Caenorhabditis japonica Sequencing Consortium"/>
            <person name="Wilson R.K."/>
        </authorList>
    </citation>
    <scope>NUCLEOTIDE SEQUENCE [LARGE SCALE GENOMIC DNA]</scope>
    <source>
        <strain evidence="12">DF5081</strain>
    </source>
</reference>
<evidence type="ECO:0000256" key="4">
    <source>
        <dbReference type="ARBA" id="ARBA00022771"/>
    </source>
</evidence>
<evidence type="ECO:0000313" key="11">
    <source>
        <dbReference type="EnsemblMetazoa" id="CJA15058b.2"/>
    </source>
</evidence>
<accession>A0A8R1HXS5</accession>
<keyword evidence="5" id="KW-0862">Zinc</keyword>
<proteinExistence type="predicted"/>
<keyword evidence="6" id="KW-0040">ANK repeat</keyword>
<keyword evidence="12" id="KW-1185">Reference proteome</keyword>
<keyword evidence="4 8" id="KW-0863">Zinc-finger</keyword>
<dbReference type="EnsemblMetazoa" id="CJA15058b.2">
    <property type="protein sequence ID" value="CJA15058b.2"/>
    <property type="gene ID" value="WBGene00134262"/>
</dbReference>
<evidence type="ECO:0000313" key="12">
    <source>
        <dbReference type="Proteomes" id="UP000005237"/>
    </source>
</evidence>
<reference evidence="11" key="2">
    <citation type="submission" date="2022-06" db="UniProtKB">
        <authorList>
            <consortium name="EnsemblMetazoa"/>
        </authorList>
    </citation>
    <scope>IDENTIFICATION</scope>
    <source>
        <strain evidence="11">DF5081</strain>
    </source>
</reference>
<evidence type="ECO:0000256" key="2">
    <source>
        <dbReference type="ARBA" id="ARBA00022723"/>
    </source>
</evidence>
<feature type="domain" description="HIT-type" evidence="10">
    <location>
        <begin position="221"/>
        <end position="257"/>
    </location>
</feature>
<protein>
    <recommendedName>
        <fullName evidence="13">MYND-type domain-containing protein</fullName>
    </recommendedName>
</protein>
<evidence type="ECO:0000256" key="5">
    <source>
        <dbReference type="ARBA" id="ARBA00022833"/>
    </source>
</evidence>
<evidence type="ECO:0000256" key="7">
    <source>
        <dbReference type="ARBA" id="ARBA00023273"/>
    </source>
</evidence>
<dbReference type="PROSITE" id="PS51083">
    <property type="entry name" value="ZF_HIT"/>
    <property type="match status" value="1"/>
</dbReference>